<name>A0AAV5IBN6_9ROSI</name>
<protein>
    <submittedName>
        <fullName evidence="1">Uncharacterized protein</fullName>
    </submittedName>
</protein>
<organism evidence="1 2">
    <name type="scientific">Rubroshorea leprosula</name>
    <dbReference type="NCBI Taxonomy" id="152421"/>
    <lineage>
        <taxon>Eukaryota</taxon>
        <taxon>Viridiplantae</taxon>
        <taxon>Streptophyta</taxon>
        <taxon>Embryophyta</taxon>
        <taxon>Tracheophyta</taxon>
        <taxon>Spermatophyta</taxon>
        <taxon>Magnoliopsida</taxon>
        <taxon>eudicotyledons</taxon>
        <taxon>Gunneridae</taxon>
        <taxon>Pentapetalae</taxon>
        <taxon>rosids</taxon>
        <taxon>malvids</taxon>
        <taxon>Malvales</taxon>
        <taxon>Dipterocarpaceae</taxon>
        <taxon>Rubroshorea</taxon>
    </lineage>
</organism>
<evidence type="ECO:0000313" key="1">
    <source>
        <dbReference type="EMBL" id="GKU96540.1"/>
    </source>
</evidence>
<accession>A0AAV5IBN6</accession>
<evidence type="ECO:0000313" key="2">
    <source>
        <dbReference type="Proteomes" id="UP001054252"/>
    </source>
</evidence>
<keyword evidence="2" id="KW-1185">Reference proteome</keyword>
<dbReference type="EMBL" id="BPVZ01000010">
    <property type="protein sequence ID" value="GKU96540.1"/>
    <property type="molecule type" value="Genomic_DNA"/>
</dbReference>
<comment type="caution">
    <text evidence="1">The sequence shown here is derived from an EMBL/GenBank/DDBJ whole genome shotgun (WGS) entry which is preliminary data.</text>
</comment>
<gene>
    <name evidence="1" type="ORF">SLEP1_g9765</name>
</gene>
<dbReference type="Proteomes" id="UP001054252">
    <property type="component" value="Unassembled WGS sequence"/>
</dbReference>
<dbReference type="AlphaFoldDB" id="A0AAV5IBN6"/>
<sequence>MCGVSKIDIPVRMYLLFSLVLYVSEKRDENKVEERG</sequence>
<reference evidence="1 2" key="1">
    <citation type="journal article" date="2021" name="Commun. Biol.">
        <title>The genome of Shorea leprosula (Dipterocarpaceae) highlights the ecological relevance of drought in aseasonal tropical rainforests.</title>
        <authorList>
            <person name="Ng K.K.S."/>
            <person name="Kobayashi M.J."/>
            <person name="Fawcett J.A."/>
            <person name="Hatakeyama M."/>
            <person name="Paape T."/>
            <person name="Ng C.H."/>
            <person name="Ang C.C."/>
            <person name="Tnah L.H."/>
            <person name="Lee C.T."/>
            <person name="Nishiyama T."/>
            <person name="Sese J."/>
            <person name="O'Brien M.J."/>
            <person name="Copetti D."/>
            <person name="Mohd Noor M.I."/>
            <person name="Ong R.C."/>
            <person name="Putra M."/>
            <person name="Sireger I.Z."/>
            <person name="Indrioko S."/>
            <person name="Kosugi Y."/>
            <person name="Izuno A."/>
            <person name="Isagi Y."/>
            <person name="Lee S.L."/>
            <person name="Shimizu K.K."/>
        </authorList>
    </citation>
    <scope>NUCLEOTIDE SEQUENCE [LARGE SCALE GENOMIC DNA]</scope>
    <source>
        <strain evidence="1">214</strain>
    </source>
</reference>
<proteinExistence type="predicted"/>